<keyword evidence="5 8" id="KW-0812">Transmembrane</keyword>
<evidence type="ECO:0000256" key="7">
    <source>
        <dbReference type="ARBA" id="ARBA00023136"/>
    </source>
</evidence>
<evidence type="ECO:0000256" key="3">
    <source>
        <dbReference type="ARBA" id="ARBA00022448"/>
    </source>
</evidence>
<keyword evidence="4" id="KW-1003">Cell membrane</keyword>
<feature type="transmembrane region" description="Helical" evidence="8">
    <location>
        <begin position="65"/>
        <end position="82"/>
    </location>
</feature>
<gene>
    <name evidence="9" type="ORF">IAA21_10990</name>
</gene>
<dbReference type="Proteomes" id="UP000824041">
    <property type="component" value="Unassembled WGS sequence"/>
</dbReference>
<evidence type="ECO:0000256" key="8">
    <source>
        <dbReference type="SAM" id="Phobius"/>
    </source>
</evidence>
<comment type="subcellular location">
    <subcellularLocation>
        <location evidence="1">Cell membrane</location>
        <topology evidence="1">Multi-pass membrane protein</topology>
    </subcellularLocation>
</comment>
<evidence type="ECO:0000256" key="6">
    <source>
        <dbReference type="ARBA" id="ARBA00022989"/>
    </source>
</evidence>
<dbReference type="PANTHER" id="PTHR30472:SF41">
    <property type="entry name" value="TRANSPORT SYSTEM PERMEASE PROTEIN"/>
    <property type="match status" value="1"/>
</dbReference>
<dbReference type="InterPro" id="IPR037294">
    <property type="entry name" value="ABC_BtuC-like"/>
</dbReference>
<evidence type="ECO:0000313" key="9">
    <source>
        <dbReference type="EMBL" id="HIZ23304.1"/>
    </source>
</evidence>
<keyword evidence="6 8" id="KW-1133">Transmembrane helix</keyword>
<proteinExistence type="inferred from homology"/>
<protein>
    <submittedName>
        <fullName evidence="9">Iron ABC transporter permease</fullName>
    </submittedName>
</protein>
<feature type="transmembrane region" description="Helical" evidence="8">
    <location>
        <begin position="284"/>
        <end position="307"/>
    </location>
</feature>
<dbReference type="GO" id="GO:0005886">
    <property type="term" value="C:plasma membrane"/>
    <property type="evidence" value="ECO:0007669"/>
    <property type="project" value="UniProtKB-SubCell"/>
</dbReference>
<keyword evidence="7 8" id="KW-0472">Membrane</keyword>
<dbReference type="InterPro" id="IPR000522">
    <property type="entry name" value="ABC_transptr_permease_BtuC"/>
</dbReference>
<dbReference type="Gene3D" id="1.10.3470.10">
    <property type="entry name" value="ABC transporter involved in vitamin B12 uptake, BtuC"/>
    <property type="match status" value="1"/>
</dbReference>
<feature type="transmembrane region" description="Helical" evidence="8">
    <location>
        <begin position="120"/>
        <end position="143"/>
    </location>
</feature>
<comment type="caution">
    <text evidence="9">The sequence shown here is derived from an EMBL/GenBank/DDBJ whole genome shotgun (WGS) entry which is preliminary data.</text>
</comment>
<reference evidence="9" key="2">
    <citation type="submission" date="2021-04" db="EMBL/GenBank/DDBJ databases">
        <authorList>
            <person name="Gilroy R."/>
        </authorList>
    </citation>
    <scope>NUCLEOTIDE SEQUENCE</scope>
    <source>
        <strain evidence="9">14324</strain>
    </source>
</reference>
<dbReference type="SUPFAM" id="SSF81345">
    <property type="entry name" value="ABC transporter involved in vitamin B12 uptake, BtuC"/>
    <property type="match status" value="1"/>
</dbReference>
<comment type="similarity">
    <text evidence="2">Belongs to the binding-protein-dependent transport system permease family. FecCD subfamily.</text>
</comment>
<feature type="transmembrane region" description="Helical" evidence="8">
    <location>
        <begin position="150"/>
        <end position="175"/>
    </location>
</feature>
<evidence type="ECO:0000256" key="5">
    <source>
        <dbReference type="ARBA" id="ARBA00022692"/>
    </source>
</evidence>
<dbReference type="GO" id="GO:0022857">
    <property type="term" value="F:transmembrane transporter activity"/>
    <property type="evidence" value="ECO:0007669"/>
    <property type="project" value="InterPro"/>
</dbReference>
<feature type="transmembrane region" description="Helical" evidence="8">
    <location>
        <begin position="246"/>
        <end position="272"/>
    </location>
</feature>
<keyword evidence="3" id="KW-0813">Transport</keyword>
<name>A0A9D2DUL5_9FIRM</name>
<evidence type="ECO:0000256" key="1">
    <source>
        <dbReference type="ARBA" id="ARBA00004651"/>
    </source>
</evidence>
<dbReference type="Pfam" id="PF01032">
    <property type="entry name" value="FecCD"/>
    <property type="match status" value="1"/>
</dbReference>
<dbReference type="GO" id="GO:0033214">
    <property type="term" value="P:siderophore-iron import into cell"/>
    <property type="evidence" value="ECO:0007669"/>
    <property type="project" value="TreeGrafter"/>
</dbReference>
<feature type="transmembrane region" description="Helical" evidence="8">
    <location>
        <begin position="94"/>
        <end position="114"/>
    </location>
</feature>
<sequence length="338" mass="36392">MKQKMERRYGTAFLILIIGLLVLTVWNINSGSVKLTVREIFHIIINRTGEETAYNIVWDIRLPRILAAIILGGALSVSGFLLQTFFGNPIAGPFVLGISSGAKLVVSLVMIYLLGKSMVAGSGILIIAAFVGSMISMGFVLLISKKVNRMSILVISGIMIGYICSAITDFVITFADDSNIVNLHNWSMGSFSGMSWDNVTVMAGVVFVTLGITFFMSKPISAYLLGEVYAQSMGVNIRLFRVALILLSSVLSACVTAFAGPISFVGIAVPHLAKSLLKTSKPILVIPACFLGGALFCLFCDLIARTVFAPTELSISSVTAVFGAPVVIYIMIRRQRQV</sequence>
<dbReference type="AlphaFoldDB" id="A0A9D2DUL5"/>
<organism evidence="9 10">
    <name type="scientific">Candidatus Blautia faecigallinarum</name>
    <dbReference type="NCBI Taxonomy" id="2838488"/>
    <lineage>
        <taxon>Bacteria</taxon>
        <taxon>Bacillati</taxon>
        <taxon>Bacillota</taxon>
        <taxon>Clostridia</taxon>
        <taxon>Lachnospirales</taxon>
        <taxon>Lachnospiraceae</taxon>
        <taxon>Blautia</taxon>
    </lineage>
</organism>
<feature type="transmembrane region" description="Helical" evidence="8">
    <location>
        <begin position="313"/>
        <end position="332"/>
    </location>
</feature>
<dbReference type="CDD" id="cd06550">
    <property type="entry name" value="TM_ABC_iron-siderophores_like"/>
    <property type="match status" value="1"/>
</dbReference>
<feature type="transmembrane region" description="Helical" evidence="8">
    <location>
        <begin position="195"/>
        <end position="215"/>
    </location>
</feature>
<reference evidence="9" key="1">
    <citation type="journal article" date="2021" name="PeerJ">
        <title>Extensive microbial diversity within the chicken gut microbiome revealed by metagenomics and culture.</title>
        <authorList>
            <person name="Gilroy R."/>
            <person name="Ravi A."/>
            <person name="Getino M."/>
            <person name="Pursley I."/>
            <person name="Horton D.L."/>
            <person name="Alikhan N.F."/>
            <person name="Baker D."/>
            <person name="Gharbi K."/>
            <person name="Hall N."/>
            <person name="Watson M."/>
            <person name="Adriaenssens E.M."/>
            <person name="Foster-Nyarko E."/>
            <person name="Jarju S."/>
            <person name="Secka A."/>
            <person name="Antonio M."/>
            <person name="Oren A."/>
            <person name="Chaudhuri R.R."/>
            <person name="La Ragione R."/>
            <person name="Hildebrand F."/>
            <person name="Pallen M.J."/>
        </authorList>
    </citation>
    <scope>NUCLEOTIDE SEQUENCE</scope>
    <source>
        <strain evidence="9">14324</strain>
    </source>
</reference>
<feature type="transmembrane region" description="Helical" evidence="8">
    <location>
        <begin position="12"/>
        <end position="29"/>
    </location>
</feature>
<evidence type="ECO:0000256" key="2">
    <source>
        <dbReference type="ARBA" id="ARBA00007935"/>
    </source>
</evidence>
<accession>A0A9D2DUL5</accession>
<dbReference type="PANTHER" id="PTHR30472">
    <property type="entry name" value="FERRIC ENTEROBACTIN TRANSPORT SYSTEM PERMEASE PROTEIN"/>
    <property type="match status" value="1"/>
</dbReference>
<dbReference type="EMBL" id="DXBU01000145">
    <property type="protein sequence ID" value="HIZ23304.1"/>
    <property type="molecule type" value="Genomic_DNA"/>
</dbReference>
<evidence type="ECO:0000313" key="10">
    <source>
        <dbReference type="Proteomes" id="UP000824041"/>
    </source>
</evidence>
<evidence type="ECO:0000256" key="4">
    <source>
        <dbReference type="ARBA" id="ARBA00022475"/>
    </source>
</evidence>